<dbReference type="PANTHER" id="PTHR42831">
    <property type="entry name" value="FE-S PROTEIN MATURATION AUXILIARY FACTOR YITW"/>
    <property type="match status" value="1"/>
</dbReference>
<evidence type="ECO:0000313" key="4">
    <source>
        <dbReference type="Proteomes" id="UP000502699"/>
    </source>
</evidence>
<gene>
    <name evidence="3" type="ORF">GWK36_05240</name>
</gene>
<dbReference type="Pfam" id="PF01883">
    <property type="entry name" value="FeS_assembly_P"/>
    <property type="match status" value="1"/>
</dbReference>
<feature type="domain" description="MIP18 family-like" evidence="2">
    <location>
        <begin position="42"/>
        <end position="113"/>
    </location>
</feature>
<dbReference type="InterPro" id="IPR052339">
    <property type="entry name" value="Fe-S_Maturation_MIP18"/>
</dbReference>
<sequence>MNRLARLAGFGQDGGDTEQEGRRESSDQGVAVERIDPEELREPIIAALRTVHDPEIPVNLYDLGLIYRIEIASNGNVAIDMTLTAPGCPVAGMMPLMVKRAVEQVEGVGEVEVHLVWDPPWNQERMSDEVRLQLGLM</sequence>
<evidence type="ECO:0000313" key="3">
    <source>
        <dbReference type="EMBL" id="QIK37479.1"/>
    </source>
</evidence>
<keyword evidence="4" id="KW-1185">Reference proteome</keyword>
<dbReference type="NCBIfam" id="TIGR02945">
    <property type="entry name" value="SUF_assoc"/>
    <property type="match status" value="1"/>
</dbReference>
<organism evidence="3 4">
    <name type="scientific">Caldichromatium japonicum</name>
    <dbReference type="NCBI Taxonomy" id="2699430"/>
    <lineage>
        <taxon>Bacteria</taxon>
        <taxon>Pseudomonadati</taxon>
        <taxon>Pseudomonadota</taxon>
        <taxon>Gammaproteobacteria</taxon>
        <taxon>Chromatiales</taxon>
        <taxon>Chromatiaceae</taxon>
        <taxon>Caldichromatium</taxon>
    </lineage>
</organism>
<proteinExistence type="predicted"/>
<dbReference type="InterPro" id="IPR002744">
    <property type="entry name" value="MIP18-like"/>
</dbReference>
<protein>
    <submittedName>
        <fullName evidence="3">SUF system Fe-S cluster assembly protein</fullName>
    </submittedName>
</protein>
<dbReference type="PANTHER" id="PTHR42831:SF1">
    <property type="entry name" value="FE-S PROTEIN MATURATION AUXILIARY FACTOR YITW"/>
    <property type="match status" value="1"/>
</dbReference>
<dbReference type="InterPro" id="IPR034904">
    <property type="entry name" value="FSCA_dom_sf"/>
</dbReference>
<dbReference type="InterPro" id="IPR014291">
    <property type="entry name" value="SUF_FeS_clus_asmbl-assoc"/>
</dbReference>
<evidence type="ECO:0000259" key="2">
    <source>
        <dbReference type="Pfam" id="PF01883"/>
    </source>
</evidence>
<evidence type="ECO:0000256" key="1">
    <source>
        <dbReference type="SAM" id="MobiDB-lite"/>
    </source>
</evidence>
<feature type="region of interest" description="Disordered" evidence="1">
    <location>
        <begin position="1"/>
        <end position="33"/>
    </location>
</feature>
<dbReference type="Proteomes" id="UP000502699">
    <property type="component" value="Chromosome"/>
</dbReference>
<dbReference type="AlphaFoldDB" id="A0A6G7VBP3"/>
<accession>A0A6G7VBP3</accession>
<reference evidence="4" key="1">
    <citation type="submission" date="2020-01" db="EMBL/GenBank/DDBJ databases">
        <title>Caldichromatium gen. nov., sp. nov., a thermophilic purple sulfur bacterium member of the family Chromatiaceae isolated from Nakabusa hot spring, Japan.</title>
        <authorList>
            <person name="Saini M.K."/>
            <person name="Hanada S."/>
            <person name="Tank M."/>
        </authorList>
    </citation>
    <scope>NUCLEOTIDE SEQUENCE [LARGE SCALE GENOMIC DNA]</scope>
    <source>
        <strain evidence="4">No.7</strain>
    </source>
</reference>
<dbReference type="Gene3D" id="3.30.300.130">
    <property type="entry name" value="Fe-S cluster assembly (FSCA)"/>
    <property type="match status" value="1"/>
</dbReference>
<name>A0A6G7VBP3_9GAMM</name>
<dbReference type="KEGG" id="cjap:GWK36_05240"/>
<dbReference type="RefSeq" id="WP_166270246.1">
    <property type="nucleotide sequence ID" value="NZ_CP048029.1"/>
</dbReference>
<dbReference type="SUPFAM" id="SSF117916">
    <property type="entry name" value="Fe-S cluster assembly (FSCA) domain-like"/>
    <property type="match status" value="1"/>
</dbReference>
<dbReference type="EMBL" id="CP048029">
    <property type="protein sequence ID" value="QIK37479.1"/>
    <property type="molecule type" value="Genomic_DNA"/>
</dbReference>